<organism evidence="1">
    <name type="scientific">marine sediment metagenome</name>
    <dbReference type="NCBI Taxonomy" id="412755"/>
    <lineage>
        <taxon>unclassified sequences</taxon>
        <taxon>metagenomes</taxon>
        <taxon>ecological metagenomes</taxon>
    </lineage>
</organism>
<sequence>MIINTVTDLRRECDRQGCHWFGKDEMRYFSTRVRDKIYKGKY</sequence>
<name>X1FKG0_9ZZZZ</name>
<dbReference type="InterPro" id="IPR055870">
    <property type="entry name" value="DUF7447"/>
</dbReference>
<evidence type="ECO:0000313" key="1">
    <source>
        <dbReference type="EMBL" id="GAH29869.1"/>
    </source>
</evidence>
<dbReference type="AlphaFoldDB" id="X1FKG0"/>
<dbReference type="EMBL" id="BART01041911">
    <property type="protein sequence ID" value="GAH29869.1"/>
    <property type="molecule type" value="Genomic_DNA"/>
</dbReference>
<proteinExistence type="predicted"/>
<feature type="non-terminal residue" evidence="1">
    <location>
        <position position="42"/>
    </location>
</feature>
<comment type="caution">
    <text evidence="1">The sequence shown here is derived from an EMBL/GenBank/DDBJ whole genome shotgun (WGS) entry which is preliminary data.</text>
</comment>
<dbReference type="Pfam" id="PF24239">
    <property type="entry name" value="DUF7447"/>
    <property type="match status" value="1"/>
</dbReference>
<reference evidence="1" key="1">
    <citation type="journal article" date="2014" name="Front. Microbiol.">
        <title>High frequency of phylogenetically diverse reductive dehalogenase-homologous genes in deep subseafloor sedimentary metagenomes.</title>
        <authorList>
            <person name="Kawai M."/>
            <person name="Futagami T."/>
            <person name="Toyoda A."/>
            <person name="Takaki Y."/>
            <person name="Nishi S."/>
            <person name="Hori S."/>
            <person name="Arai W."/>
            <person name="Tsubouchi T."/>
            <person name="Morono Y."/>
            <person name="Uchiyama I."/>
            <person name="Ito T."/>
            <person name="Fujiyama A."/>
            <person name="Inagaki F."/>
            <person name="Takami H."/>
        </authorList>
    </citation>
    <scope>NUCLEOTIDE SEQUENCE</scope>
    <source>
        <strain evidence="1">Expedition CK06-06</strain>
    </source>
</reference>
<gene>
    <name evidence="1" type="ORF">S01H4_67058</name>
</gene>
<protein>
    <submittedName>
        <fullName evidence="1">Uncharacterized protein</fullName>
    </submittedName>
</protein>
<accession>X1FKG0</accession>